<evidence type="ECO:0008006" key="4">
    <source>
        <dbReference type="Google" id="ProtNLM"/>
    </source>
</evidence>
<sequence>MLIEVDKLDGKFVEVDVFRFPIRAFDVIGLTFCIYWFYIFVFIRFISTLYRWANCFIDNAKFIFFPVFGRSLHFEI</sequence>
<feature type="transmembrane region" description="Helical" evidence="1">
    <location>
        <begin position="20"/>
        <end position="43"/>
    </location>
</feature>
<name>A0ABN4L0C8_VIBHA</name>
<protein>
    <recommendedName>
        <fullName evidence="4">Transmembrane protein</fullName>
    </recommendedName>
</protein>
<evidence type="ECO:0000313" key="3">
    <source>
        <dbReference type="Proteomes" id="UP000067422"/>
    </source>
</evidence>
<keyword evidence="1" id="KW-0812">Transmembrane</keyword>
<proteinExistence type="predicted"/>
<keyword evidence="1" id="KW-0472">Membrane</keyword>
<reference evidence="2" key="1">
    <citation type="submission" date="2018-01" db="EMBL/GenBank/DDBJ databases">
        <title>FDA dAtabase for Regulatory Grade micrObial Sequences (FDA-ARGOS): Supporting development and validation of Infectious Disease Dx tests.</title>
        <authorList>
            <person name="Hoffmann M."/>
            <person name="Allard M."/>
            <person name="Evans P."/>
            <person name="Brown E."/>
            <person name="Tallon L."/>
            <person name="Sadzewicz L."/>
            <person name="Sengamalay N."/>
            <person name="Ott S."/>
            <person name="Godinez A."/>
            <person name="Nagaraj S."/>
            <person name="Vyas G."/>
            <person name="Aluvathingal J."/>
            <person name="Nadendla S."/>
            <person name="Geyer C."/>
            <person name="Sichtig H."/>
        </authorList>
    </citation>
    <scope>NUCLEOTIDE SEQUENCE</scope>
    <source>
        <strain evidence="2">FDAARGOS_107</strain>
    </source>
</reference>
<organism evidence="2 3">
    <name type="scientific">Vibrio harveyi</name>
    <name type="common">Beneckea harveyi</name>
    <dbReference type="NCBI Taxonomy" id="669"/>
    <lineage>
        <taxon>Bacteria</taxon>
        <taxon>Pseudomonadati</taxon>
        <taxon>Pseudomonadota</taxon>
        <taxon>Gammaproteobacteria</taxon>
        <taxon>Vibrionales</taxon>
        <taxon>Vibrionaceae</taxon>
        <taxon>Vibrio</taxon>
    </lineage>
</organism>
<dbReference type="Proteomes" id="UP000067422">
    <property type="component" value="Chromosome 1"/>
</dbReference>
<keyword evidence="1" id="KW-1133">Transmembrane helix</keyword>
<gene>
    <name evidence="2" type="ORF">AL538_08565</name>
</gene>
<keyword evidence="3" id="KW-1185">Reference proteome</keyword>
<dbReference type="EMBL" id="CP014038">
    <property type="protein sequence ID" value="AMF97763.1"/>
    <property type="molecule type" value="Genomic_DNA"/>
</dbReference>
<accession>A0ABN4L0C8</accession>
<evidence type="ECO:0000313" key="2">
    <source>
        <dbReference type="EMBL" id="AMF97763.1"/>
    </source>
</evidence>
<evidence type="ECO:0000256" key="1">
    <source>
        <dbReference type="SAM" id="Phobius"/>
    </source>
</evidence>